<name>A0AAP0PX43_9MAGN</name>
<evidence type="ECO:0000313" key="2">
    <source>
        <dbReference type="Proteomes" id="UP001420932"/>
    </source>
</evidence>
<sequence length="51" mass="5934">MCESTRISQFLQTLYRGGIYDIGFYNDLNGDVFCFMNCFPTLEQVIEVLLD</sequence>
<gene>
    <name evidence="1" type="ORF">Syun_005964</name>
</gene>
<comment type="caution">
    <text evidence="1">The sequence shown here is derived from an EMBL/GenBank/DDBJ whole genome shotgun (WGS) entry which is preliminary data.</text>
</comment>
<dbReference type="Proteomes" id="UP001420932">
    <property type="component" value="Unassembled WGS sequence"/>
</dbReference>
<dbReference type="AlphaFoldDB" id="A0AAP0PX43"/>
<organism evidence="1 2">
    <name type="scientific">Stephania yunnanensis</name>
    <dbReference type="NCBI Taxonomy" id="152371"/>
    <lineage>
        <taxon>Eukaryota</taxon>
        <taxon>Viridiplantae</taxon>
        <taxon>Streptophyta</taxon>
        <taxon>Embryophyta</taxon>
        <taxon>Tracheophyta</taxon>
        <taxon>Spermatophyta</taxon>
        <taxon>Magnoliopsida</taxon>
        <taxon>Ranunculales</taxon>
        <taxon>Menispermaceae</taxon>
        <taxon>Menispermoideae</taxon>
        <taxon>Cissampelideae</taxon>
        <taxon>Stephania</taxon>
    </lineage>
</organism>
<reference evidence="1 2" key="1">
    <citation type="submission" date="2024-01" db="EMBL/GenBank/DDBJ databases">
        <title>Genome assemblies of Stephania.</title>
        <authorList>
            <person name="Yang L."/>
        </authorList>
    </citation>
    <scope>NUCLEOTIDE SEQUENCE [LARGE SCALE GENOMIC DNA]</scope>
    <source>
        <strain evidence="1">YNDBR</strain>
        <tissue evidence="1">Leaf</tissue>
    </source>
</reference>
<proteinExistence type="predicted"/>
<keyword evidence="2" id="KW-1185">Reference proteome</keyword>
<dbReference type="EMBL" id="JBBNAF010000003">
    <property type="protein sequence ID" value="KAK9159623.1"/>
    <property type="molecule type" value="Genomic_DNA"/>
</dbReference>
<evidence type="ECO:0000313" key="1">
    <source>
        <dbReference type="EMBL" id="KAK9159623.1"/>
    </source>
</evidence>
<protein>
    <submittedName>
        <fullName evidence="1">Uncharacterized protein</fullName>
    </submittedName>
</protein>
<accession>A0AAP0PX43</accession>